<evidence type="ECO:0000313" key="2">
    <source>
        <dbReference type="Proteomes" id="UP000623467"/>
    </source>
</evidence>
<dbReference type="EMBL" id="JACAZH010000009">
    <property type="protein sequence ID" value="KAF7359135.1"/>
    <property type="molecule type" value="Genomic_DNA"/>
</dbReference>
<name>A0A8H6YJM5_9AGAR</name>
<dbReference type="Proteomes" id="UP000623467">
    <property type="component" value="Unassembled WGS sequence"/>
</dbReference>
<keyword evidence="2" id="KW-1185">Reference proteome</keyword>
<sequence>MGPYVKLSGLPDIPKSVTAFAQIRVPIELDPLLEKEPWTQPTDIQVHLALYPQPTRLHSLQKRFSLAPTLDYCNIWENPAKVRFVRFVSPGEPMSYEDPKVFVKLYNRRERERKLELQANILAAERSNREVYGVDIVRVVKVLLFTLIRAFEFVLTVPVDTGKKILVVQ</sequence>
<protein>
    <submittedName>
        <fullName evidence="1">Uncharacterized protein</fullName>
    </submittedName>
</protein>
<organism evidence="1 2">
    <name type="scientific">Mycena sanguinolenta</name>
    <dbReference type="NCBI Taxonomy" id="230812"/>
    <lineage>
        <taxon>Eukaryota</taxon>
        <taxon>Fungi</taxon>
        <taxon>Dikarya</taxon>
        <taxon>Basidiomycota</taxon>
        <taxon>Agaricomycotina</taxon>
        <taxon>Agaricomycetes</taxon>
        <taxon>Agaricomycetidae</taxon>
        <taxon>Agaricales</taxon>
        <taxon>Marasmiineae</taxon>
        <taxon>Mycenaceae</taxon>
        <taxon>Mycena</taxon>
    </lineage>
</organism>
<dbReference type="OrthoDB" id="10497015at2759"/>
<gene>
    <name evidence="1" type="ORF">MSAN_01255100</name>
</gene>
<dbReference type="AlphaFoldDB" id="A0A8H6YJM5"/>
<proteinExistence type="predicted"/>
<evidence type="ECO:0000313" key="1">
    <source>
        <dbReference type="EMBL" id="KAF7359135.1"/>
    </source>
</evidence>
<accession>A0A8H6YJM5</accession>
<reference evidence="1" key="1">
    <citation type="submission" date="2020-05" db="EMBL/GenBank/DDBJ databases">
        <title>Mycena genomes resolve the evolution of fungal bioluminescence.</title>
        <authorList>
            <person name="Tsai I.J."/>
        </authorList>
    </citation>
    <scope>NUCLEOTIDE SEQUENCE</scope>
    <source>
        <strain evidence="1">160909Yilan</strain>
    </source>
</reference>
<comment type="caution">
    <text evidence="1">The sequence shown here is derived from an EMBL/GenBank/DDBJ whole genome shotgun (WGS) entry which is preliminary data.</text>
</comment>